<reference evidence="9" key="1">
    <citation type="submission" date="2022-07" db="EMBL/GenBank/DDBJ databases">
        <authorList>
            <person name="Trinca V."/>
            <person name="Uliana J.V.C."/>
            <person name="Torres T.T."/>
            <person name="Ward R.J."/>
            <person name="Monesi N."/>
        </authorList>
    </citation>
    <scope>NUCLEOTIDE SEQUENCE</scope>
    <source>
        <strain evidence="9">HSMRA1968</strain>
        <tissue evidence="9">Whole embryos</tissue>
    </source>
</reference>
<evidence type="ECO:0000313" key="10">
    <source>
        <dbReference type="Proteomes" id="UP001151699"/>
    </source>
</evidence>
<feature type="transmembrane region" description="Helical" evidence="6">
    <location>
        <begin position="1192"/>
        <end position="1212"/>
    </location>
</feature>
<dbReference type="GO" id="GO:0016020">
    <property type="term" value="C:membrane"/>
    <property type="evidence" value="ECO:0007669"/>
    <property type="project" value="UniProtKB-SubCell"/>
</dbReference>
<dbReference type="InterPro" id="IPR017981">
    <property type="entry name" value="GPCR_2-like_7TM"/>
</dbReference>
<dbReference type="InterPro" id="IPR053066">
    <property type="entry name" value="ADGR_G7"/>
</dbReference>
<evidence type="ECO:0000313" key="9">
    <source>
        <dbReference type="EMBL" id="KAJ6640836.1"/>
    </source>
</evidence>
<dbReference type="CDD" id="cd15040">
    <property type="entry name" value="7tmB2_Adhesion"/>
    <property type="match status" value="1"/>
</dbReference>
<feature type="transmembrane region" description="Helical" evidence="6">
    <location>
        <begin position="1218"/>
        <end position="1241"/>
    </location>
</feature>
<evidence type="ECO:0000259" key="7">
    <source>
        <dbReference type="PROSITE" id="PS50221"/>
    </source>
</evidence>
<feature type="domain" description="GAIN-B" evidence="7">
    <location>
        <begin position="817"/>
        <end position="987"/>
    </location>
</feature>
<name>A0A9Q0N0X1_9DIPT</name>
<keyword evidence="3 6" id="KW-1133">Transmembrane helix</keyword>
<organism evidence="9 10">
    <name type="scientific">Pseudolycoriella hygida</name>
    <dbReference type="NCBI Taxonomy" id="35572"/>
    <lineage>
        <taxon>Eukaryota</taxon>
        <taxon>Metazoa</taxon>
        <taxon>Ecdysozoa</taxon>
        <taxon>Arthropoda</taxon>
        <taxon>Hexapoda</taxon>
        <taxon>Insecta</taxon>
        <taxon>Pterygota</taxon>
        <taxon>Neoptera</taxon>
        <taxon>Endopterygota</taxon>
        <taxon>Diptera</taxon>
        <taxon>Nematocera</taxon>
        <taxon>Sciaroidea</taxon>
        <taxon>Sciaridae</taxon>
        <taxon>Pseudolycoriella</taxon>
    </lineage>
</organism>
<gene>
    <name evidence="9" type="primary">Adgrg4_1</name>
    <name evidence="9" type="ORF">Bhyg_05769</name>
</gene>
<feature type="transmembrane region" description="Helical" evidence="6">
    <location>
        <begin position="1025"/>
        <end position="1045"/>
    </location>
</feature>
<keyword evidence="10" id="KW-1185">Reference proteome</keyword>
<dbReference type="Pfam" id="PF00002">
    <property type="entry name" value="7tm_2"/>
    <property type="match status" value="1"/>
</dbReference>
<dbReference type="InterPro" id="IPR057244">
    <property type="entry name" value="GAIN_B"/>
</dbReference>
<feature type="domain" description="G-protein coupled receptors family 2 profile 2" evidence="8">
    <location>
        <begin position="989"/>
        <end position="1242"/>
    </location>
</feature>
<dbReference type="SUPFAM" id="SSF81321">
    <property type="entry name" value="Family A G protein-coupled receptor-like"/>
    <property type="match status" value="1"/>
</dbReference>
<dbReference type="GO" id="GO:0004930">
    <property type="term" value="F:G protein-coupled receptor activity"/>
    <property type="evidence" value="ECO:0007669"/>
    <property type="project" value="InterPro"/>
</dbReference>
<dbReference type="Gene3D" id="1.20.1070.10">
    <property type="entry name" value="Rhodopsin 7-helix transmembrane proteins"/>
    <property type="match status" value="1"/>
</dbReference>
<comment type="subcellular location">
    <subcellularLocation>
        <location evidence="1">Membrane</location>
        <topology evidence="1">Multi-pass membrane protein</topology>
    </subcellularLocation>
</comment>
<evidence type="ECO:0000256" key="2">
    <source>
        <dbReference type="ARBA" id="ARBA00022692"/>
    </source>
</evidence>
<dbReference type="InterPro" id="IPR000203">
    <property type="entry name" value="GPS"/>
</dbReference>
<keyword evidence="2 6" id="KW-0812">Transmembrane</keyword>
<keyword evidence="4 6" id="KW-0472">Membrane</keyword>
<dbReference type="InterPro" id="IPR000832">
    <property type="entry name" value="GPCR_2_secretin-like"/>
</dbReference>
<evidence type="ECO:0000256" key="3">
    <source>
        <dbReference type="ARBA" id="ARBA00022989"/>
    </source>
</evidence>
<dbReference type="GO" id="GO:0007166">
    <property type="term" value="P:cell surface receptor signaling pathway"/>
    <property type="evidence" value="ECO:0007669"/>
    <property type="project" value="InterPro"/>
</dbReference>
<feature type="transmembrane region" description="Helical" evidence="6">
    <location>
        <begin position="1065"/>
        <end position="1086"/>
    </location>
</feature>
<protein>
    <submittedName>
        <fullName evidence="9">Adhesion G-protein coupled receptor G4</fullName>
    </submittedName>
</protein>
<comment type="caution">
    <text evidence="9">The sequence shown here is derived from an EMBL/GenBank/DDBJ whole genome shotgun (WGS) entry which is preliminary data.</text>
</comment>
<dbReference type="PRINTS" id="PR00249">
    <property type="entry name" value="GPCRSECRETIN"/>
</dbReference>
<feature type="transmembrane region" description="Helical" evidence="6">
    <location>
        <begin position="988"/>
        <end position="1013"/>
    </location>
</feature>
<dbReference type="Proteomes" id="UP001151699">
    <property type="component" value="Chromosome B"/>
</dbReference>
<dbReference type="PANTHER" id="PTHR47767">
    <property type="entry name" value="ADHESION G PROTEIN-COUPLED RECEPTOR G7"/>
    <property type="match status" value="1"/>
</dbReference>
<proteinExistence type="predicted"/>
<dbReference type="PROSITE" id="PS50261">
    <property type="entry name" value="G_PROTEIN_RECEP_F2_4"/>
    <property type="match status" value="1"/>
</dbReference>
<dbReference type="Gene3D" id="2.60.220.50">
    <property type="match status" value="1"/>
</dbReference>
<feature type="transmembrane region" description="Helical" evidence="6">
    <location>
        <begin position="1107"/>
        <end position="1124"/>
    </location>
</feature>
<dbReference type="OrthoDB" id="10037534at2759"/>
<dbReference type="InterPro" id="IPR046338">
    <property type="entry name" value="GAIN_dom_sf"/>
</dbReference>
<dbReference type="AlphaFoldDB" id="A0A9Q0N0X1"/>
<evidence type="ECO:0000256" key="6">
    <source>
        <dbReference type="SAM" id="Phobius"/>
    </source>
</evidence>
<evidence type="ECO:0000256" key="1">
    <source>
        <dbReference type="ARBA" id="ARBA00004141"/>
    </source>
</evidence>
<dbReference type="EMBL" id="WJQU01000002">
    <property type="protein sequence ID" value="KAJ6640836.1"/>
    <property type="molecule type" value="Genomic_DNA"/>
</dbReference>
<evidence type="ECO:0000256" key="4">
    <source>
        <dbReference type="ARBA" id="ARBA00023136"/>
    </source>
</evidence>
<evidence type="ECO:0000259" key="8">
    <source>
        <dbReference type="PROSITE" id="PS50261"/>
    </source>
</evidence>
<feature type="transmembrane region" description="Helical" evidence="6">
    <location>
        <begin position="1144"/>
        <end position="1171"/>
    </location>
</feature>
<accession>A0A9Q0N0X1</accession>
<sequence length="1262" mass="142189">MALLSMQKIGQHLHTTCSKCHYTELDIKFIPITWPETIASNKQIPSDCLLDSKIQLARICDSRMSGWNPSIYATEILCVFYQPSYEEYGSCPPGYVASKDTEFCYQQIHSEKWEELCATTGGSSLSFLDLDSNDQFSIIQELMSSKSEAEKKLGIGLPAVNRYPSKQLRSDIDYKTEDVELQWLLPGRYGSILKFSNDSAKVVCSHKHLCIEMCLSINTTQTTLATPFTPVVDECANLNSVLCVTKKNRLLDSVGCTQPGYHRVRYSTLGTTCYSIKKFEQPLTIDDDRSTVVQSSCESNRILQIESIDTNTIFRQLASVFKLGKNDHCLFGVLWSNEIVMYSGWVEFTTSQLESIDFTNFDKSVDYSPILSRPDSFLTVNSEGKWRWEERTTCIVCAMDEDLPPSSVELLLQFDTSDPKLTLTVTDQNFFWKDHSSDFGFLCFALIGNDYTEVPVFSTSQEQLFSLPNVGRGKYWCSANLIPTISHIKSKDLYAFGMVFAFNVRFACEDSFEHFDHVEKFADALSSLIDDELMKIEDVRCVDTIGDKRILFHVMISLKRNSFDSEHNAVGLSEDELNTYYTLKYLRQLHDKVSAPYVILSVASREYCLPSSISAPEVLNWKAAKVNDSVVLLKGCFQFTRNCSRHGKEGADWDDYTFEMSCENQSEASKNLFSLHKYFRSAEQTHDVISNLSVTLNNVTAAINEDDVFIVSEILEKIASFLLSDQVELSYSDVSNVFVVINSLMSISRDVAMLSSQLNSTNSLLASFDDILIHQVQATSIQNDSFSDGVASLNTSFVAHYIFHPTVSNLSGIALLENKATEPKDFMSYSVKYLESNNSVDNLLKNENLVLASFVPQKLIETWNNSKIIFTLFFNDILFQSPTRQDFASDGSIISLTILNSDTNLSTSIPFIFKPNASLFRQSNTYMSAQLCGYWSFTSGSGWESTGCALNESFLWTSDRIVCACSHLTHFGNLINTLILFDEIHEKILNLITLSGCALSLIGILGIFVTAIVFRSWRSKSSSKFLLQLSAAIALQMVLILLTHIDDEILRIISQNIYGCIATGALLHYSVLAVFFWMLIVAYLQFLRYVIVFNQIATANFLLKSSVFGWGMPLLPVFIVVAVNPTSYIPSSNIKFCYPSGFSLLFGVFIPIILIVLANIFVFLAVVVSLTKGSSKSAACKVNDKNDAMWSQLRLSVFLFFVLGLSWIFGLLSDRSIIFSYLFCLTATLQGFVLFLYFVVLDPTARKLWRKFFKKIIGFKKY</sequence>
<keyword evidence="5" id="KW-1015">Disulfide bond</keyword>
<evidence type="ECO:0000256" key="5">
    <source>
        <dbReference type="ARBA" id="ARBA00023157"/>
    </source>
</evidence>
<dbReference type="PROSITE" id="PS50221">
    <property type="entry name" value="GAIN_B"/>
    <property type="match status" value="1"/>
</dbReference>
<dbReference type="PANTHER" id="PTHR47767:SF1">
    <property type="entry name" value="ADHESION G PROTEIN-COUPLED RECEPTOR G7"/>
    <property type="match status" value="1"/>
</dbReference>
<keyword evidence="9" id="KW-0675">Receptor</keyword>
<dbReference type="Pfam" id="PF01825">
    <property type="entry name" value="GPS"/>
    <property type="match status" value="1"/>
</dbReference>